<feature type="chain" id="PRO_5043831382" evidence="2">
    <location>
        <begin position="27"/>
        <end position="104"/>
    </location>
</feature>
<protein>
    <submittedName>
        <fullName evidence="3">Uncharacterized protein</fullName>
    </submittedName>
</protein>
<organism evidence="3 4">
    <name type="scientific">Caerostris extrusa</name>
    <name type="common">Bark spider</name>
    <name type="synonym">Caerostris bankana</name>
    <dbReference type="NCBI Taxonomy" id="172846"/>
    <lineage>
        <taxon>Eukaryota</taxon>
        <taxon>Metazoa</taxon>
        <taxon>Ecdysozoa</taxon>
        <taxon>Arthropoda</taxon>
        <taxon>Chelicerata</taxon>
        <taxon>Arachnida</taxon>
        <taxon>Araneae</taxon>
        <taxon>Araneomorphae</taxon>
        <taxon>Entelegynae</taxon>
        <taxon>Araneoidea</taxon>
        <taxon>Araneidae</taxon>
        <taxon>Caerostris</taxon>
    </lineage>
</organism>
<proteinExistence type="predicted"/>
<evidence type="ECO:0000313" key="3">
    <source>
        <dbReference type="EMBL" id="GIY41939.1"/>
    </source>
</evidence>
<evidence type="ECO:0000313" key="4">
    <source>
        <dbReference type="Proteomes" id="UP001054945"/>
    </source>
</evidence>
<keyword evidence="2" id="KW-0732">Signal</keyword>
<name>A0AAV4T897_CAEEX</name>
<feature type="region of interest" description="Disordered" evidence="1">
    <location>
        <begin position="33"/>
        <end position="57"/>
    </location>
</feature>
<accession>A0AAV4T897</accession>
<dbReference type="AlphaFoldDB" id="A0AAV4T897"/>
<reference evidence="3 4" key="1">
    <citation type="submission" date="2021-06" db="EMBL/GenBank/DDBJ databases">
        <title>Caerostris extrusa draft genome.</title>
        <authorList>
            <person name="Kono N."/>
            <person name="Arakawa K."/>
        </authorList>
    </citation>
    <scope>NUCLEOTIDE SEQUENCE [LARGE SCALE GENOMIC DNA]</scope>
</reference>
<keyword evidence="4" id="KW-1185">Reference proteome</keyword>
<evidence type="ECO:0000256" key="2">
    <source>
        <dbReference type="SAM" id="SignalP"/>
    </source>
</evidence>
<feature type="compositionally biased region" description="Polar residues" evidence="1">
    <location>
        <begin position="41"/>
        <end position="51"/>
    </location>
</feature>
<feature type="signal peptide" evidence="2">
    <location>
        <begin position="1"/>
        <end position="26"/>
    </location>
</feature>
<dbReference type="Proteomes" id="UP001054945">
    <property type="component" value="Unassembled WGS sequence"/>
</dbReference>
<evidence type="ECO:0000256" key="1">
    <source>
        <dbReference type="SAM" id="MobiDB-lite"/>
    </source>
</evidence>
<sequence length="104" mass="11505">MQLAVTFLQSLSPLNTCVLLILTVTAMEDRSVGFPDGSSGDGQSITLNTRSHPPRPGHDLKGVLLFRREFCAQELEKEESPTTNGWAVFHNTDLSEMSCFYCVL</sequence>
<gene>
    <name evidence="3" type="ORF">CEXT_69031</name>
</gene>
<comment type="caution">
    <text evidence="3">The sequence shown here is derived from an EMBL/GenBank/DDBJ whole genome shotgun (WGS) entry which is preliminary data.</text>
</comment>
<dbReference type="EMBL" id="BPLR01010781">
    <property type="protein sequence ID" value="GIY41939.1"/>
    <property type="molecule type" value="Genomic_DNA"/>
</dbReference>